<protein>
    <submittedName>
        <fullName evidence="3">ABC transporter substrate-binding protein</fullName>
    </submittedName>
</protein>
<feature type="signal peptide" evidence="2">
    <location>
        <begin position="1"/>
        <end position="20"/>
    </location>
</feature>
<dbReference type="PANTHER" id="PTHR35271:SF1">
    <property type="entry name" value="ABC TRANSPORTER, SUBSTRATE-BINDING LIPOPROTEIN"/>
    <property type="match status" value="1"/>
</dbReference>
<comment type="caution">
    <text evidence="3">The sequence shown here is derived from an EMBL/GenBank/DDBJ whole genome shotgun (WGS) entry which is preliminary data.</text>
</comment>
<evidence type="ECO:0000313" key="3">
    <source>
        <dbReference type="EMBL" id="MCU6761436.1"/>
    </source>
</evidence>
<evidence type="ECO:0000313" key="4">
    <source>
        <dbReference type="Proteomes" id="UP001652442"/>
    </source>
</evidence>
<feature type="region of interest" description="Disordered" evidence="1">
    <location>
        <begin position="24"/>
        <end position="46"/>
    </location>
</feature>
<organism evidence="3 4">
    <name type="scientific">Brotonthovivens ammoniilytica</name>
    <dbReference type="NCBI Taxonomy" id="2981725"/>
    <lineage>
        <taxon>Bacteria</taxon>
        <taxon>Bacillati</taxon>
        <taxon>Bacillota</taxon>
        <taxon>Clostridia</taxon>
        <taxon>Lachnospirales</taxon>
        <taxon>Lachnospiraceae</taxon>
        <taxon>Brotonthovivens</taxon>
    </lineage>
</organism>
<dbReference type="Pfam" id="PF04392">
    <property type="entry name" value="ABC_sub_bind"/>
    <property type="match status" value="1"/>
</dbReference>
<feature type="chain" id="PRO_5046821275" evidence="2">
    <location>
        <begin position="21"/>
        <end position="340"/>
    </location>
</feature>
<dbReference type="CDD" id="cd06325">
    <property type="entry name" value="PBP1_ABC_unchar_transporter"/>
    <property type="match status" value="1"/>
</dbReference>
<reference evidence="3 4" key="1">
    <citation type="journal article" date="2021" name="ISME Commun">
        <title>Automated analysis of genomic sequences facilitates high-throughput and comprehensive description of bacteria.</title>
        <authorList>
            <person name="Hitch T.C.A."/>
        </authorList>
    </citation>
    <scope>NUCLEOTIDE SEQUENCE [LARGE SCALE GENOMIC DNA]</scope>
    <source>
        <strain evidence="3 4">Sanger_109</strain>
    </source>
</reference>
<feature type="compositionally biased region" description="Basic and acidic residues" evidence="1">
    <location>
        <begin position="31"/>
        <end position="41"/>
    </location>
</feature>
<dbReference type="InterPro" id="IPR028082">
    <property type="entry name" value="Peripla_BP_I"/>
</dbReference>
<dbReference type="Gene3D" id="3.40.50.2300">
    <property type="match status" value="2"/>
</dbReference>
<keyword evidence="2" id="KW-0732">Signal</keyword>
<proteinExistence type="predicted"/>
<sequence>MMKKMIALLLMTGLVMGLSACTNSENTGTKKQADQTGRKLSEQQTEDDAEFTIGVCQLVQHEDLDAATEGFRDAVKDRMGDKVSIQVQNAQSDSNTCSVIVNSFVSNDVDLIMANGTPALQAAAAGTDTIPILGTCVTDYALALDLKEFDGTVGGNISGTSDVSPLDQQADMIKELFPDEKKIGVLYCSAEINAKSQVEEISKYLEGMGYQCQEYTFSDSNDLAAVVTKAAKESDVIYTPTDNTVGANTGIIKNICLDTKVPVFTGSETICRGCGVATLCLDAYDLGYETGQMAADILEGKEDISTMPIQNAPKFTKKYNSEMCQTLNVKIPDDYIAIEN</sequence>
<gene>
    <name evidence="3" type="ORF">OCV88_03655</name>
</gene>
<dbReference type="RefSeq" id="WP_262590658.1">
    <property type="nucleotide sequence ID" value="NZ_JAOQJQ010000001.1"/>
</dbReference>
<keyword evidence="4" id="KW-1185">Reference proteome</keyword>
<dbReference type="PANTHER" id="PTHR35271">
    <property type="entry name" value="ABC TRANSPORTER, SUBSTRATE-BINDING LIPOPROTEIN-RELATED"/>
    <property type="match status" value="1"/>
</dbReference>
<dbReference type="Proteomes" id="UP001652442">
    <property type="component" value="Unassembled WGS sequence"/>
</dbReference>
<evidence type="ECO:0000256" key="1">
    <source>
        <dbReference type="SAM" id="MobiDB-lite"/>
    </source>
</evidence>
<accession>A0ABT2TH27</accession>
<evidence type="ECO:0000256" key="2">
    <source>
        <dbReference type="SAM" id="SignalP"/>
    </source>
</evidence>
<dbReference type="EMBL" id="JAOQJQ010000001">
    <property type="protein sequence ID" value="MCU6761436.1"/>
    <property type="molecule type" value="Genomic_DNA"/>
</dbReference>
<dbReference type="InterPro" id="IPR007487">
    <property type="entry name" value="ABC_transpt-TYRBP-like"/>
</dbReference>
<name>A0ABT2TH27_9FIRM</name>
<dbReference type="SUPFAM" id="SSF53822">
    <property type="entry name" value="Periplasmic binding protein-like I"/>
    <property type="match status" value="1"/>
</dbReference>
<dbReference type="PROSITE" id="PS51257">
    <property type="entry name" value="PROKAR_LIPOPROTEIN"/>
    <property type="match status" value="1"/>
</dbReference>